<feature type="domain" description="C2H2-type" evidence="2">
    <location>
        <begin position="349"/>
        <end position="371"/>
    </location>
</feature>
<feature type="region of interest" description="Disordered" evidence="1">
    <location>
        <begin position="518"/>
        <end position="567"/>
    </location>
</feature>
<protein>
    <submittedName>
        <fullName evidence="3">Transcription factor RfeG</fullName>
    </submittedName>
</protein>
<reference evidence="3" key="1">
    <citation type="submission" date="2021-05" db="EMBL/GenBank/DDBJ databases">
        <title>Comparative genomics of three Colletotrichum scovillei strains and genetic complementation revealed genes involved fungal growth and virulence on chili pepper.</title>
        <authorList>
            <person name="Hsieh D.-K."/>
            <person name="Chuang S.-C."/>
            <person name="Chen C.-Y."/>
            <person name="Chao Y.-T."/>
            <person name="Lu M.-Y.J."/>
            <person name="Lee M.-H."/>
            <person name="Shih M.-C."/>
        </authorList>
    </citation>
    <scope>NUCLEOTIDE SEQUENCE</scope>
    <source>
        <strain evidence="3">Coll-153</strain>
    </source>
</reference>
<feature type="compositionally biased region" description="Basic and acidic residues" evidence="1">
    <location>
        <begin position="525"/>
        <end position="534"/>
    </location>
</feature>
<comment type="caution">
    <text evidence="3">The sequence shown here is derived from an EMBL/GenBank/DDBJ whole genome shotgun (WGS) entry which is preliminary data.</text>
</comment>
<proteinExistence type="predicted"/>
<dbReference type="PROSITE" id="PS00028">
    <property type="entry name" value="ZINC_FINGER_C2H2_1"/>
    <property type="match status" value="1"/>
</dbReference>
<evidence type="ECO:0000256" key="1">
    <source>
        <dbReference type="SAM" id="MobiDB-lite"/>
    </source>
</evidence>
<feature type="compositionally biased region" description="Polar residues" evidence="1">
    <location>
        <begin position="203"/>
        <end position="230"/>
    </location>
</feature>
<feature type="compositionally biased region" description="Basic and acidic residues" evidence="1">
    <location>
        <begin position="447"/>
        <end position="491"/>
    </location>
</feature>
<feature type="compositionally biased region" description="Polar residues" evidence="1">
    <location>
        <begin position="244"/>
        <end position="253"/>
    </location>
</feature>
<organism evidence="3 4">
    <name type="scientific">Colletotrichum scovillei</name>
    <dbReference type="NCBI Taxonomy" id="1209932"/>
    <lineage>
        <taxon>Eukaryota</taxon>
        <taxon>Fungi</taxon>
        <taxon>Dikarya</taxon>
        <taxon>Ascomycota</taxon>
        <taxon>Pezizomycotina</taxon>
        <taxon>Sordariomycetes</taxon>
        <taxon>Hypocreomycetidae</taxon>
        <taxon>Glomerellales</taxon>
        <taxon>Glomerellaceae</taxon>
        <taxon>Colletotrichum</taxon>
        <taxon>Colletotrichum acutatum species complex</taxon>
    </lineage>
</organism>
<feature type="region of interest" description="Disordered" evidence="1">
    <location>
        <begin position="201"/>
        <end position="259"/>
    </location>
</feature>
<evidence type="ECO:0000259" key="2">
    <source>
        <dbReference type="PROSITE" id="PS00028"/>
    </source>
</evidence>
<evidence type="ECO:0000313" key="4">
    <source>
        <dbReference type="Proteomes" id="UP000699042"/>
    </source>
</evidence>
<keyword evidence="4" id="KW-1185">Reference proteome</keyword>
<accession>A0A9P7RAI8</accession>
<feature type="compositionally biased region" description="Polar residues" evidence="1">
    <location>
        <begin position="538"/>
        <end position="550"/>
    </location>
</feature>
<dbReference type="Proteomes" id="UP000699042">
    <property type="component" value="Unassembled WGS sequence"/>
</dbReference>
<dbReference type="PANTHER" id="PTHR35391:SF7">
    <property type="entry name" value="C2H2-TYPE DOMAIN-CONTAINING PROTEIN"/>
    <property type="match status" value="1"/>
</dbReference>
<feature type="compositionally biased region" description="Basic and acidic residues" evidence="1">
    <location>
        <begin position="552"/>
        <end position="567"/>
    </location>
</feature>
<dbReference type="SMART" id="SM00355">
    <property type="entry name" value="ZnF_C2H2"/>
    <property type="match status" value="3"/>
</dbReference>
<dbReference type="EMBL" id="JAESDN010000003">
    <property type="protein sequence ID" value="KAG7053838.1"/>
    <property type="molecule type" value="Genomic_DNA"/>
</dbReference>
<name>A0A9P7RAI8_9PEZI</name>
<evidence type="ECO:0000313" key="3">
    <source>
        <dbReference type="EMBL" id="KAG7053838.1"/>
    </source>
</evidence>
<feature type="compositionally biased region" description="Basic and acidic residues" evidence="1">
    <location>
        <begin position="231"/>
        <end position="243"/>
    </location>
</feature>
<dbReference type="InterPro" id="IPR013087">
    <property type="entry name" value="Znf_C2H2_type"/>
</dbReference>
<dbReference type="AlphaFoldDB" id="A0A9P7RAI8"/>
<feature type="region of interest" description="Disordered" evidence="1">
    <location>
        <begin position="439"/>
        <end position="491"/>
    </location>
</feature>
<sequence>MAPTVAETALKTIASFEELLKTWGRYNVRPSVEAELPSFRNNLARLKAWHADLAAHGVAELDKGYIDYGLRSASHIHRQLLKLLNGLQDLIRDAESIITGTKVPWDELYSEEDHQDDYVEELQTEFRQIAKEVCGIVDCLLRLRVATKDPAPHDRIISSKHRGSPSDESFDIDLVRKLWGGIEGFLAERLGKSVSRRRETLRLRNSNQSSSADLAPSANQQKPDLSQYNEETPKEWSRSDTESSKASARTSPDQDPALFRNPYDTLNMVEFEVKNMLNGSKLGIFQCPYCNTELMLGPRDHERWISHVFNDLQSYICVSPDCLIPTQQYSTEARWMQHMLGNHLRTYRCPLGCEETYLDTTASATHVIQQHPDTIPPSQLDTLVSLSSSPMTDKTPTACPFCLEIMNSPAQYQSHVGNHQRKVALIILLGDESRLKMRVKPQRRRVKSEWIREQKKRRARDESRQRQAREAREAAEEKCGERRDGESQQDYEKRMKNRWQILWQGRGMVTGYQFARSISEASEGQEGKATRGEGEGQVSPQHPSDSSTSPPLERKWDRSSRDGGNRR</sequence>
<dbReference type="PANTHER" id="PTHR35391">
    <property type="entry name" value="C2H2-TYPE DOMAIN-CONTAINING PROTEIN-RELATED"/>
    <property type="match status" value="1"/>
</dbReference>
<gene>
    <name evidence="3" type="ORF">JMJ77_000918</name>
</gene>